<reference evidence="2" key="1">
    <citation type="journal article" date="2019" name="Int. J. Syst. Evol. Microbiol.">
        <title>The Global Catalogue of Microorganisms (GCM) 10K type strain sequencing project: providing services to taxonomists for standard genome sequencing and annotation.</title>
        <authorList>
            <consortium name="The Broad Institute Genomics Platform"/>
            <consortium name="The Broad Institute Genome Sequencing Center for Infectious Disease"/>
            <person name="Wu L."/>
            <person name="Ma J."/>
        </authorList>
    </citation>
    <scope>NUCLEOTIDE SEQUENCE [LARGE SCALE GENOMIC DNA]</scope>
    <source>
        <strain evidence="2">NCAIM B.01391</strain>
    </source>
</reference>
<dbReference type="Pfam" id="PF07505">
    <property type="entry name" value="DUF5131"/>
    <property type="match status" value="1"/>
</dbReference>
<dbReference type="InterPro" id="IPR011101">
    <property type="entry name" value="DUF5131"/>
</dbReference>
<dbReference type="Proteomes" id="UP001596053">
    <property type="component" value="Unassembled WGS sequence"/>
</dbReference>
<accession>A0ABW0J1X9</accession>
<dbReference type="RefSeq" id="WP_377801384.1">
    <property type="nucleotide sequence ID" value="NZ_JBHSLW010000067.1"/>
</dbReference>
<organism evidence="1 2">
    <name type="scientific">Bosea eneae</name>
    <dbReference type="NCBI Taxonomy" id="151454"/>
    <lineage>
        <taxon>Bacteria</taxon>
        <taxon>Pseudomonadati</taxon>
        <taxon>Pseudomonadota</taxon>
        <taxon>Alphaproteobacteria</taxon>
        <taxon>Hyphomicrobiales</taxon>
        <taxon>Boseaceae</taxon>
        <taxon>Bosea</taxon>
    </lineage>
</organism>
<name>A0ABW0J1X9_9HYPH</name>
<sequence length="295" mass="33461">MAETTGISWADQTWSPWTGCAKVSPACDGCYAAHLMGTRMGRVEWGEPGVGEGTRSLMSDSYWRQPLSWDRAAAKAGTRPFVFPSLCDPFDTAVPAPWRWRFVELMEATPHLVWLLLTKRLGNVSKLTDPARGERPLPENVAFGGTFCNQAEWDRDGSKLRDLAERFHPLFTFGSFEPLLGSIDFRGGWCPDWIVVGGESDQGAHKARPMHHVWVHSLHDQAVSRRAIFHLKQWGEWRHAPDRAHFKEAIREPWRRVESGMAGIRPAFMVKEGRRHTGRLLDGKLFDGRPEVRHA</sequence>
<gene>
    <name evidence="1" type="ORF">ACFPOB_27115</name>
</gene>
<evidence type="ECO:0000313" key="1">
    <source>
        <dbReference type="EMBL" id="MFC5423220.1"/>
    </source>
</evidence>
<comment type="caution">
    <text evidence="1">The sequence shown here is derived from an EMBL/GenBank/DDBJ whole genome shotgun (WGS) entry which is preliminary data.</text>
</comment>
<keyword evidence="2" id="KW-1185">Reference proteome</keyword>
<proteinExistence type="predicted"/>
<evidence type="ECO:0000313" key="2">
    <source>
        <dbReference type="Proteomes" id="UP001596053"/>
    </source>
</evidence>
<dbReference type="EMBL" id="JBHSLW010000067">
    <property type="protein sequence ID" value="MFC5423220.1"/>
    <property type="molecule type" value="Genomic_DNA"/>
</dbReference>
<protein>
    <submittedName>
        <fullName evidence="1">DUF5131 family protein</fullName>
    </submittedName>
</protein>